<feature type="compositionally biased region" description="Low complexity" evidence="1">
    <location>
        <begin position="22"/>
        <end position="35"/>
    </location>
</feature>
<proteinExistence type="predicted"/>
<evidence type="ECO:0000313" key="2">
    <source>
        <dbReference type="EMBL" id="CAK9160639.1"/>
    </source>
</evidence>
<accession>A0ABC8SU10</accession>
<evidence type="ECO:0000256" key="1">
    <source>
        <dbReference type="SAM" id="MobiDB-lite"/>
    </source>
</evidence>
<reference evidence="2 3" key="1">
    <citation type="submission" date="2024-02" db="EMBL/GenBank/DDBJ databases">
        <authorList>
            <person name="Vignale AGUSTIN F."/>
            <person name="Sosa J E."/>
            <person name="Modenutti C."/>
        </authorList>
    </citation>
    <scope>NUCLEOTIDE SEQUENCE [LARGE SCALE GENOMIC DNA]</scope>
</reference>
<evidence type="ECO:0000313" key="3">
    <source>
        <dbReference type="Proteomes" id="UP001642360"/>
    </source>
</evidence>
<dbReference type="Proteomes" id="UP001642360">
    <property type="component" value="Unassembled WGS sequence"/>
</dbReference>
<gene>
    <name evidence="2" type="ORF">ILEXP_LOCUS29411</name>
</gene>
<keyword evidence="3" id="KW-1185">Reference proteome</keyword>
<organism evidence="2 3">
    <name type="scientific">Ilex paraguariensis</name>
    <name type="common">yerba mate</name>
    <dbReference type="NCBI Taxonomy" id="185542"/>
    <lineage>
        <taxon>Eukaryota</taxon>
        <taxon>Viridiplantae</taxon>
        <taxon>Streptophyta</taxon>
        <taxon>Embryophyta</taxon>
        <taxon>Tracheophyta</taxon>
        <taxon>Spermatophyta</taxon>
        <taxon>Magnoliopsida</taxon>
        <taxon>eudicotyledons</taxon>
        <taxon>Gunneridae</taxon>
        <taxon>Pentapetalae</taxon>
        <taxon>asterids</taxon>
        <taxon>campanulids</taxon>
        <taxon>Aquifoliales</taxon>
        <taxon>Aquifoliaceae</taxon>
        <taxon>Ilex</taxon>
    </lineage>
</organism>
<dbReference type="AlphaFoldDB" id="A0ABC8SU10"/>
<comment type="caution">
    <text evidence="2">The sequence shown here is derived from an EMBL/GenBank/DDBJ whole genome shotgun (WGS) entry which is preliminary data.</text>
</comment>
<feature type="non-terminal residue" evidence="2">
    <location>
        <position position="90"/>
    </location>
</feature>
<name>A0ABC8SU10_9AQUA</name>
<protein>
    <submittedName>
        <fullName evidence="2">Uncharacterized protein</fullName>
    </submittedName>
</protein>
<dbReference type="EMBL" id="CAUOFW020003553">
    <property type="protein sequence ID" value="CAK9160639.1"/>
    <property type="molecule type" value="Genomic_DNA"/>
</dbReference>
<sequence>MDEASTSREGEPQPSDLAADGSLSPSPSSSSQSVPWRPNELIFCPYSSILDSDARPRTLHDVVRRPRIDNLFLQSSPMSSFHWNSTLSSK</sequence>
<feature type="compositionally biased region" description="Basic and acidic residues" evidence="1">
    <location>
        <begin position="1"/>
        <end position="11"/>
    </location>
</feature>
<feature type="region of interest" description="Disordered" evidence="1">
    <location>
        <begin position="1"/>
        <end position="36"/>
    </location>
</feature>